<organism evidence="4">
    <name type="scientific">bioreactor metagenome</name>
    <dbReference type="NCBI Taxonomy" id="1076179"/>
    <lineage>
        <taxon>unclassified sequences</taxon>
        <taxon>metagenomes</taxon>
        <taxon>ecological metagenomes</taxon>
    </lineage>
</organism>
<dbReference type="InterPro" id="IPR029039">
    <property type="entry name" value="Flavoprotein-like_sf"/>
</dbReference>
<evidence type="ECO:0000256" key="2">
    <source>
        <dbReference type="ARBA" id="ARBA00022643"/>
    </source>
</evidence>
<dbReference type="PANTHER" id="PTHR43278">
    <property type="entry name" value="NAD(P)H-DEPENDENT FMN-CONTAINING OXIDOREDUCTASE YWQN-RELATED"/>
    <property type="match status" value="1"/>
</dbReference>
<evidence type="ECO:0000313" key="4">
    <source>
        <dbReference type="EMBL" id="MPL62068.1"/>
    </source>
</evidence>
<feature type="domain" description="NADPH-dependent FMN reductase-like" evidence="3">
    <location>
        <begin position="35"/>
        <end position="138"/>
    </location>
</feature>
<sequence>MRENLKKPILVDVVQNIWVIKIKNKSPCFFKGDIMKLIAINGSPRNNWNTGKLLDKVLEGAKSENAEVELVNLYDLEYQGCVSCFRCKRKDKKHGKCAMKDDLTPILEKLKEVDAIIFGSPIYFSAVSSGMSAFLERFLFSNMIYSNEIPTVFPKKIPSAFIYTMNITKEQMKEYGMEEKLKIFQYYIYRILGKKSELLYAYNTYQFKDYDKYESSMFSKEEKIISKNEQFPIDCKKAFEIGINIVKSANK</sequence>
<proteinExistence type="predicted"/>
<keyword evidence="1" id="KW-0285">Flavoprotein</keyword>
<dbReference type="AlphaFoldDB" id="A0A644T565"/>
<dbReference type="Pfam" id="PF03358">
    <property type="entry name" value="FMN_red"/>
    <property type="match status" value="1"/>
</dbReference>
<dbReference type="InterPro" id="IPR005025">
    <property type="entry name" value="FMN_Rdtase-like_dom"/>
</dbReference>
<dbReference type="InterPro" id="IPR051796">
    <property type="entry name" value="ISF_SsuE-like"/>
</dbReference>
<evidence type="ECO:0000259" key="3">
    <source>
        <dbReference type="Pfam" id="PF03358"/>
    </source>
</evidence>
<dbReference type="GO" id="GO:0016491">
    <property type="term" value="F:oxidoreductase activity"/>
    <property type="evidence" value="ECO:0007669"/>
    <property type="project" value="InterPro"/>
</dbReference>
<dbReference type="SUPFAM" id="SSF52218">
    <property type="entry name" value="Flavoproteins"/>
    <property type="match status" value="1"/>
</dbReference>
<reference evidence="4" key="1">
    <citation type="submission" date="2019-08" db="EMBL/GenBank/DDBJ databases">
        <authorList>
            <person name="Kucharzyk K."/>
            <person name="Murdoch R.W."/>
            <person name="Higgins S."/>
            <person name="Loffler F."/>
        </authorList>
    </citation>
    <scope>NUCLEOTIDE SEQUENCE</scope>
</reference>
<dbReference type="PANTHER" id="PTHR43278:SF2">
    <property type="entry name" value="IRON-SULFUR FLAVOPROTEIN"/>
    <property type="match status" value="1"/>
</dbReference>
<accession>A0A644T565</accession>
<name>A0A644T565_9ZZZZ</name>
<dbReference type="EMBL" id="VSSQ01000016">
    <property type="protein sequence ID" value="MPL62068.1"/>
    <property type="molecule type" value="Genomic_DNA"/>
</dbReference>
<keyword evidence="2" id="KW-0288">FMN</keyword>
<evidence type="ECO:0000256" key="1">
    <source>
        <dbReference type="ARBA" id="ARBA00022630"/>
    </source>
</evidence>
<comment type="caution">
    <text evidence="4">The sequence shown here is derived from an EMBL/GenBank/DDBJ whole genome shotgun (WGS) entry which is preliminary data.</text>
</comment>
<gene>
    <name evidence="4" type="ORF">SDC9_07667</name>
</gene>
<protein>
    <recommendedName>
        <fullName evidence="3">NADPH-dependent FMN reductase-like domain-containing protein</fullName>
    </recommendedName>
</protein>
<dbReference type="Gene3D" id="3.40.50.360">
    <property type="match status" value="1"/>
</dbReference>